<dbReference type="Pfam" id="PF00005">
    <property type="entry name" value="ABC_tran"/>
    <property type="match status" value="1"/>
</dbReference>
<dbReference type="SUPFAM" id="SSF52540">
    <property type="entry name" value="P-loop containing nucleoside triphosphate hydrolases"/>
    <property type="match status" value="1"/>
</dbReference>
<feature type="domain" description="ABC transporter" evidence="4">
    <location>
        <begin position="23"/>
        <end position="250"/>
    </location>
</feature>
<dbReference type="SMART" id="SM00382">
    <property type="entry name" value="AAA"/>
    <property type="match status" value="1"/>
</dbReference>
<keyword evidence="1" id="KW-0813">Transport</keyword>
<evidence type="ECO:0000259" key="4">
    <source>
        <dbReference type="PROSITE" id="PS50893"/>
    </source>
</evidence>
<protein>
    <submittedName>
        <fullName evidence="5">Iron complex transport system ATP-binding protein</fullName>
    </submittedName>
</protein>
<dbReference type="GO" id="GO:0005524">
    <property type="term" value="F:ATP binding"/>
    <property type="evidence" value="ECO:0007669"/>
    <property type="project" value="UniProtKB-KW"/>
</dbReference>
<dbReference type="PANTHER" id="PTHR42794">
    <property type="entry name" value="HEMIN IMPORT ATP-BINDING PROTEIN HMUV"/>
    <property type="match status" value="1"/>
</dbReference>
<dbReference type="GO" id="GO:0016887">
    <property type="term" value="F:ATP hydrolysis activity"/>
    <property type="evidence" value="ECO:0007669"/>
    <property type="project" value="InterPro"/>
</dbReference>
<dbReference type="InterPro" id="IPR003593">
    <property type="entry name" value="AAA+_ATPase"/>
</dbReference>
<comment type="caution">
    <text evidence="5">The sequence shown here is derived from an EMBL/GenBank/DDBJ whole genome shotgun (WGS) entry which is preliminary data.</text>
</comment>
<name>A0A7W9GQL7_9ACTN</name>
<evidence type="ECO:0000256" key="1">
    <source>
        <dbReference type="ARBA" id="ARBA00022448"/>
    </source>
</evidence>
<evidence type="ECO:0000313" key="5">
    <source>
        <dbReference type="EMBL" id="MBB5788220.1"/>
    </source>
</evidence>
<gene>
    <name evidence="5" type="ORF">HD601_002795</name>
</gene>
<organism evidence="5 6">
    <name type="scientific">Jiangella mangrovi</name>
    <dbReference type="NCBI Taxonomy" id="1524084"/>
    <lineage>
        <taxon>Bacteria</taxon>
        <taxon>Bacillati</taxon>
        <taxon>Actinomycetota</taxon>
        <taxon>Actinomycetes</taxon>
        <taxon>Jiangellales</taxon>
        <taxon>Jiangellaceae</taxon>
        <taxon>Jiangella</taxon>
    </lineage>
</organism>
<evidence type="ECO:0000313" key="6">
    <source>
        <dbReference type="Proteomes" id="UP000542813"/>
    </source>
</evidence>
<sequence>MTVLDTPVLLQPPAGRAEAAPALSVADVSWSADGRLIVDGVRLSVAPGTMTGLLGPNGSGKSSLLRTVAGTYRPDGGQVLLGGSDLGAMRRRDRARRVAVVEQESSTDVPLQVLDVVLLGRTPHRASAADEGLALAALETVGMHDLADRDWHTLSGGERQRVHLARAITQQPELLLLDEPTNHLDIHYQLALLTFVRSLGVTTLAALHDLNLAAAYCDQVVVLAGGRVAAAGAPSEVLVPEVVRSVFGVDADIHLNPRTGRPVLTFSPL</sequence>
<accession>A0A7W9GQL7</accession>
<evidence type="ECO:0000256" key="2">
    <source>
        <dbReference type="ARBA" id="ARBA00022741"/>
    </source>
</evidence>
<dbReference type="CDD" id="cd03214">
    <property type="entry name" value="ABC_Iron-Siderophores_B12_Hemin"/>
    <property type="match status" value="1"/>
</dbReference>
<dbReference type="InterPro" id="IPR003439">
    <property type="entry name" value="ABC_transporter-like_ATP-bd"/>
</dbReference>
<dbReference type="PROSITE" id="PS50893">
    <property type="entry name" value="ABC_TRANSPORTER_2"/>
    <property type="match status" value="1"/>
</dbReference>
<dbReference type="PANTHER" id="PTHR42794:SF2">
    <property type="entry name" value="ABC TRANSPORTER ATP-BINDING PROTEIN"/>
    <property type="match status" value="1"/>
</dbReference>
<dbReference type="Gene3D" id="3.40.50.300">
    <property type="entry name" value="P-loop containing nucleotide triphosphate hydrolases"/>
    <property type="match status" value="1"/>
</dbReference>
<dbReference type="InterPro" id="IPR027417">
    <property type="entry name" value="P-loop_NTPase"/>
</dbReference>
<dbReference type="FunFam" id="3.40.50.300:FF:000134">
    <property type="entry name" value="Iron-enterobactin ABC transporter ATP-binding protein"/>
    <property type="match status" value="1"/>
</dbReference>
<dbReference type="RefSeq" id="WP_184822759.1">
    <property type="nucleotide sequence ID" value="NZ_JACHMM010000001.1"/>
</dbReference>
<keyword evidence="6" id="KW-1185">Reference proteome</keyword>
<dbReference type="Proteomes" id="UP000542813">
    <property type="component" value="Unassembled WGS sequence"/>
</dbReference>
<reference evidence="5 6" key="1">
    <citation type="submission" date="2020-08" db="EMBL/GenBank/DDBJ databases">
        <title>Sequencing the genomes of 1000 actinobacteria strains.</title>
        <authorList>
            <person name="Klenk H.-P."/>
        </authorList>
    </citation>
    <scope>NUCLEOTIDE SEQUENCE [LARGE SCALE GENOMIC DNA]</scope>
    <source>
        <strain evidence="5 6">DSM 102122</strain>
    </source>
</reference>
<keyword evidence="3 5" id="KW-0067">ATP-binding</keyword>
<dbReference type="EMBL" id="JACHMM010000001">
    <property type="protein sequence ID" value="MBB5788220.1"/>
    <property type="molecule type" value="Genomic_DNA"/>
</dbReference>
<keyword evidence="2" id="KW-0547">Nucleotide-binding</keyword>
<evidence type="ECO:0000256" key="3">
    <source>
        <dbReference type="ARBA" id="ARBA00022840"/>
    </source>
</evidence>
<proteinExistence type="predicted"/>
<dbReference type="AlphaFoldDB" id="A0A7W9GQL7"/>